<feature type="region of interest" description="Disordered" evidence="9">
    <location>
        <begin position="1"/>
        <end position="75"/>
    </location>
</feature>
<evidence type="ECO:0000313" key="14">
    <source>
        <dbReference type="Proteomes" id="UP000326924"/>
    </source>
</evidence>
<feature type="compositionally biased region" description="Basic and acidic residues" evidence="9">
    <location>
        <begin position="812"/>
        <end position="822"/>
    </location>
</feature>
<dbReference type="GO" id="GO:0140359">
    <property type="term" value="F:ABC-type transporter activity"/>
    <property type="evidence" value="ECO:0007669"/>
    <property type="project" value="InterPro"/>
</dbReference>
<feature type="compositionally biased region" description="Basic and acidic residues" evidence="9">
    <location>
        <begin position="22"/>
        <end position="37"/>
    </location>
</feature>
<proteinExistence type="predicted"/>
<dbReference type="InterPro" id="IPR017871">
    <property type="entry name" value="ABC_transporter-like_CS"/>
</dbReference>
<feature type="domain" description="ABC transmembrane type-1" evidence="12">
    <location>
        <begin position="176"/>
        <end position="489"/>
    </location>
</feature>
<evidence type="ECO:0000313" key="13">
    <source>
        <dbReference type="EMBL" id="KAA8893599.1"/>
    </source>
</evidence>
<evidence type="ECO:0000256" key="1">
    <source>
        <dbReference type="ARBA" id="ARBA00004141"/>
    </source>
</evidence>
<feature type="transmembrane region" description="Helical" evidence="10">
    <location>
        <begin position="183"/>
        <end position="203"/>
    </location>
</feature>
<gene>
    <name evidence="13" type="ORF">FN846DRAFT_787745</name>
</gene>
<feature type="transmembrane region" description="Helical" evidence="10">
    <location>
        <begin position="1107"/>
        <end position="1126"/>
    </location>
</feature>
<feature type="transmembrane region" description="Helical" evidence="10">
    <location>
        <begin position="324"/>
        <end position="347"/>
    </location>
</feature>
<dbReference type="InterPro" id="IPR036640">
    <property type="entry name" value="ABC1_TM_sf"/>
</dbReference>
<evidence type="ECO:0000259" key="11">
    <source>
        <dbReference type="PROSITE" id="PS50893"/>
    </source>
</evidence>
<accession>A0A5J5EF33</accession>
<keyword evidence="8 10" id="KW-0472">Membrane</keyword>
<dbReference type="InParanoid" id="A0A5J5EF33"/>
<dbReference type="FunFam" id="1.20.1560.10:FF:000061">
    <property type="entry name" value="ATP-binding cassette transporter YOR1"/>
    <property type="match status" value="1"/>
</dbReference>
<dbReference type="InterPro" id="IPR003593">
    <property type="entry name" value="AAA+_ATPase"/>
</dbReference>
<dbReference type="GO" id="GO:0016020">
    <property type="term" value="C:membrane"/>
    <property type="evidence" value="ECO:0007669"/>
    <property type="project" value="UniProtKB-SubCell"/>
</dbReference>
<keyword evidence="7" id="KW-0843">Virulence</keyword>
<evidence type="ECO:0000259" key="12">
    <source>
        <dbReference type="PROSITE" id="PS50929"/>
    </source>
</evidence>
<dbReference type="SMART" id="SM00382">
    <property type="entry name" value="AAA"/>
    <property type="match status" value="2"/>
</dbReference>
<dbReference type="CDD" id="cd18597">
    <property type="entry name" value="ABC_6TM_YOR1_D1_like"/>
    <property type="match status" value="1"/>
</dbReference>
<dbReference type="InterPro" id="IPR027417">
    <property type="entry name" value="P-loop_NTPase"/>
</dbReference>
<dbReference type="PROSITE" id="PS50929">
    <property type="entry name" value="ABC_TM1F"/>
    <property type="match status" value="2"/>
</dbReference>
<evidence type="ECO:0000256" key="7">
    <source>
        <dbReference type="ARBA" id="ARBA00023026"/>
    </source>
</evidence>
<organism evidence="13 14">
    <name type="scientific">Sphaerosporella brunnea</name>
    <dbReference type="NCBI Taxonomy" id="1250544"/>
    <lineage>
        <taxon>Eukaryota</taxon>
        <taxon>Fungi</taxon>
        <taxon>Dikarya</taxon>
        <taxon>Ascomycota</taxon>
        <taxon>Pezizomycotina</taxon>
        <taxon>Pezizomycetes</taxon>
        <taxon>Pezizales</taxon>
        <taxon>Pyronemataceae</taxon>
        <taxon>Sphaerosporella</taxon>
    </lineage>
</organism>
<feature type="region of interest" description="Disordered" evidence="9">
    <location>
        <begin position="793"/>
        <end position="824"/>
    </location>
</feature>
<keyword evidence="14" id="KW-1185">Reference proteome</keyword>
<evidence type="ECO:0000256" key="2">
    <source>
        <dbReference type="ARBA" id="ARBA00022448"/>
    </source>
</evidence>
<keyword evidence="2" id="KW-0813">Transport</keyword>
<protein>
    <submittedName>
        <fullName evidence="13">P-loop containing nucleoside triphosphate hydrolase protein</fullName>
    </submittedName>
</protein>
<dbReference type="InterPro" id="IPR011527">
    <property type="entry name" value="ABC1_TM_dom"/>
</dbReference>
<evidence type="ECO:0000256" key="4">
    <source>
        <dbReference type="ARBA" id="ARBA00022741"/>
    </source>
</evidence>
<feature type="domain" description="ABC transporter" evidence="11">
    <location>
        <begin position="1171"/>
        <end position="1400"/>
    </location>
</feature>
<feature type="transmembrane region" description="Helical" evidence="10">
    <location>
        <begin position="854"/>
        <end position="881"/>
    </location>
</feature>
<evidence type="ECO:0000256" key="10">
    <source>
        <dbReference type="SAM" id="Phobius"/>
    </source>
</evidence>
<comment type="caution">
    <text evidence="13">The sequence shown here is derived from an EMBL/GenBank/DDBJ whole genome shotgun (WGS) entry which is preliminary data.</text>
</comment>
<dbReference type="CDD" id="cd03250">
    <property type="entry name" value="ABCC_MRP_domain1"/>
    <property type="match status" value="1"/>
</dbReference>
<dbReference type="FunFam" id="3.40.50.300:FF:000838">
    <property type="entry name" value="ABC multidrug transporter (Eurofung)"/>
    <property type="match status" value="1"/>
</dbReference>
<evidence type="ECO:0000256" key="6">
    <source>
        <dbReference type="ARBA" id="ARBA00022989"/>
    </source>
</evidence>
<feature type="transmembrane region" description="Helical" evidence="10">
    <location>
        <begin position="428"/>
        <end position="453"/>
    </location>
</feature>
<feature type="transmembrane region" description="Helical" evidence="10">
    <location>
        <begin position="971"/>
        <end position="990"/>
    </location>
</feature>
<dbReference type="GO" id="GO:0005524">
    <property type="term" value="F:ATP binding"/>
    <property type="evidence" value="ECO:0007669"/>
    <property type="project" value="UniProtKB-KW"/>
</dbReference>
<keyword evidence="5" id="KW-0067">ATP-binding</keyword>
<dbReference type="Proteomes" id="UP000326924">
    <property type="component" value="Unassembled WGS sequence"/>
</dbReference>
<evidence type="ECO:0000256" key="8">
    <source>
        <dbReference type="ARBA" id="ARBA00023136"/>
    </source>
</evidence>
<feature type="domain" description="ABC transporter" evidence="11">
    <location>
        <begin position="560"/>
        <end position="788"/>
    </location>
</feature>
<dbReference type="SUPFAM" id="SSF90123">
    <property type="entry name" value="ABC transporter transmembrane region"/>
    <property type="match status" value="2"/>
</dbReference>
<dbReference type="CDD" id="cd03244">
    <property type="entry name" value="ABCC_MRP_domain2"/>
    <property type="match status" value="1"/>
</dbReference>
<feature type="transmembrane region" description="Helical" evidence="10">
    <location>
        <begin position="893"/>
        <end position="919"/>
    </location>
</feature>
<dbReference type="GO" id="GO:0016887">
    <property type="term" value="F:ATP hydrolysis activity"/>
    <property type="evidence" value="ECO:0007669"/>
    <property type="project" value="InterPro"/>
</dbReference>
<dbReference type="FunCoup" id="A0A5J5EF33">
    <property type="interactions" value="239"/>
</dbReference>
<dbReference type="Gene3D" id="3.40.50.300">
    <property type="entry name" value="P-loop containing nucleotide triphosphate hydrolases"/>
    <property type="match status" value="2"/>
</dbReference>
<reference evidence="13 14" key="1">
    <citation type="submission" date="2019-09" db="EMBL/GenBank/DDBJ databases">
        <title>Draft genome of the ectomycorrhizal ascomycete Sphaerosporella brunnea.</title>
        <authorList>
            <consortium name="DOE Joint Genome Institute"/>
            <person name="Benucci G.M."/>
            <person name="Marozzi G."/>
            <person name="Antonielli L."/>
            <person name="Sanchez S."/>
            <person name="Marco P."/>
            <person name="Wang X."/>
            <person name="Falini L.B."/>
            <person name="Barry K."/>
            <person name="Haridas S."/>
            <person name="Lipzen A."/>
            <person name="Labutti K."/>
            <person name="Grigoriev I.V."/>
            <person name="Murat C."/>
            <person name="Martin F."/>
            <person name="Albertini E."/>
            <person name="Donnini D."/>
            <person name="Bonito G."/>
        </authorList>
    </citation>
    <scope>NUCLEOTIDE SEQUENCE [LARGE SCALE GENOMIC DNA]</scope>
    <source>
        <strain evidence="13 14">Sb_GMNB300</strain>
    </source>
</reference>
<dbReference type="OrthoDB" id="6500128at2759"/>
<dbReference type="InterPro" id="IPR050173">
    <property type="entry name" value="ABC_transporter_C-like"/>
</dbReference>
<feature type="compositionally biased region" description="Basic and acidic residues" evidence="9">
    <location>
        <begin position="793"/>
        <end position="803"/>
    </location>
</feature>
<dbReference type="PANTHER" id="PTHR24223:SF464">
    <property type="entry name" value="ABC-TYPE TRANSPORTER CICA"/>
    <property type="match status" value="1"/>
</dbReference>
<feature type="transmembrane region" description="Helical" evidence="10">
    <location>
        <begin position="996"/>
        <end position="1013"/>
    </location>
</feature>
<evidence type="ECO:0000256" key="3">
    <source>
        <dbReference type="ARBA" id="ARBA00022692"/>
    </source>
</evidence>
<keyword evidence="13" id="KW-0378">Hydrolase</keyword>
<sequence length="1424" mass="156761">MAAPSAPGTAPSLPRDSTSAAVEKELGPTADDKRRSSTDPSLSGYDSDPEKGTGLDDDDDVARENRKTSKLTPWKTYGTWNPARWKPKPPVPTERRVTKEANASIISRIYFMWMGELMQTGYLRPLEANDVPLVAPDRSATILTEKLQASFKRRRERGDKYPLLWALNETFFKQFWISGACRLVGDILMVMNPFILRYLINFVVDAYVAKKTHTPGPHIGKGIGLAIGITCIQMIISVSTTQFIYNSMMVGGQARGAIISLIFDKSLKISGRARAGGEAAAAVSMAMGSQLKKGKKKGEAEDAGWSNGRVVNLMGTDSYRVDQALGWFHICWTAPVQMILTLILLLINLGVSGLAGFGLLVLMTPILAYVVKTLAAKRKKMNVITDKRVQLTQEIFSSVRFVKYFGWEESFLTRLHELRTKEISAVQFLLGVRSAVIAVGLSLPIFASMLAFVTYSLTHKNLDPAGVFSSLALFNTLRMPLNLLPTVIAREIDAWVSLQRIQDYLLAEEITDRIEYNEEMDAGIVIENGNFTWERTTPGTEKETKGKGPRKQKKLDAAAVKASAGMETPQPTDPSTPFEPFHLDAIDLAVSRRELLAVVGSVGSGKTSLLAAMAGDMRRTSGSIKMAAKLAYCPQYAWIQNATLRENIVFGKPFDPAWYAAVVEACALQQDIDMLPDGDLTEIGERGITVSGGQKQRLNIARAIYFNPDIVLMDDPLSAVDAHVGKHLFDKAISGLLKGKCRVLATHQLHVLEKVDRVLWMEEGRIQAIGTFDELMHNNLGFAEMMSKISTEKKEEQVDKCAESDDIEEEEKGEKEEEEAKKAPTKALMRAEERAVSSVSWNVYSAYIRASGSILVLPLVLGLLVLGQSGNILTTLWLSWWTSDSYHMSNGDYIGIFAVLGFSQAFFIFLFSYSLTLAGTKASRVLMRKAMQAALRAPMSFFDTTPLGRIINRFSKDVDTMDNMLTDAIRMYFLTLAIIASVFILIIVYFHWFAIALGPLGLLFLFAASYYRASAREVKRHEAVLRSHVFARFGESLSGVASIRAYGLEKQFSAVLQKAIDEMNGAYFITFANQRWLSTRLDLIGNLLVFTTAILVVTSRFSISPSLAGVVLSYILMIVMMLQICIRQLAEVENAMNATERIHYYGSSLPEEAPLRTDAQVHPAWPAQGKVEFNDACMRYRPGLPLVLKNLNLTIPGGSRVGIVGRTGAGKSSITSALFRLVELSSGTIAIDGVDISTLGLAALRSKLSIIPQDPTLFRGTVRSNLDPFGDHADAALLEALRSSYLDPAVTLDSQVDEEGYNFSLGQRQQIALARALVRGSRVVIADEATSSVDVDTDRLIQKSMKEGFRGRTLVCIAHRLRTVVGYDLVVVMEAGEVLEMGAPRDLWLRGGTWRGMCDRSGISEADFDAEGEEEEERGGGGGG</sequence>
<comment type="subcellular location">
    <subcellularLocation>
        <location evidence="1">Membrane</location>
        <topology evidence="1">Multi-pass membrane protein</topology>
    </subcellularLocation>
</comment>
<dbReference type="SUPFAM" id="SSF52540">
    <property type="entry name" value="P-loop containing nucleoside triphosphate hydrolases"/>
    <property type="match status" value="2"/>
</dbReference>
<dbReference type="Pfam" id="PF00005">
    <property type="entry name" value="ABC_tran"/>
    <property type="match status" value="2"/>
</dbReference>
<dbReference type="FunFam" id="3.40.50.300:FF:000997">
    <property type="entry name" value="Multidrug resistance-associated protein 1"/>
    <property type="match status" value="1"/>
</dbReference>
<keyword evidence="4" id="KW-0547">Nucleotide-binding</keyword>
<dbReference type="EMBL" id="VXIS01000422">
    <property type="protein sequence ID" value="KAA8893599.1"/>
    <property type="molecule type" value="Genomic_DNA"/>
</dbReference>
<dbReference type="PROSITE" id="PS00211">
    <property type="entry name" value="ABC_TRANSPORTER_1"/>
    <property type="match status" value="1"/>
</dbReference>
<dbReference type="PANTHER" id="PTHR24223">
    <property type="entry name" value="ATP-BINDING CASSETTE SUB-FAMILY C"/>
    <property type="match status" value="1"/>
</dbReference>
<evidence type="ECO:0000256" key="5">
    <source>
        <dbReference type="ARBA" id="ARBA00022840"/>
    </source>
</evidence>
<keyword evidence="6 10" id="KW-1133">Transmembrane helix</keyword>
<keyword evidence="3 10" id="KW-0812">Transmembrane</keyword>
<feature type="transmembrane region" description="Helical" evidence="10">
    <location>
        <begin position="223"/>
        <end position="245"/>
    </location>
</feature>
<name>A0A5J5EF33_9PEZI</name>
<dbReference type="Pfam" id="PF00664">
    <property type="entry name" value="ABC_membrane"/>
    <property type="match status" value="2"/>
</dbReference>
<feature type="domain" description="ABC transmembrane type-1" evidence="12">
    <location>
        <begin position="859"/>
        <end position="1134"/>
    </location>
</feature>
<feature type="transmembrane region" description="Helical" evidence="10">
    <location>
        <begin position="353"/>
        <end position="371"/>
    </location>
</feature>
<dbReference type="Gene3D" id="1.20.1560.10">
    <property type="entry name" value="ABC transporter type 1, transmembrane domain"/>
    <property type="match status" value="2"/>
</dbReference>
<dbReference type="FunFam" id="1.20.1560.10:FF:000010">
    <property type="entry name" value="Multidrug resistance-associated ABC transporter"/>
    <property type="match status" value="1"/>
</dbReference>
<feature type="region of interest" description="Disordered" evidence="9">
    <location>
        <begin position="535"/>
        <end position="554"/>
    </location>
</feature>
<feature type="compositionally biased region" description="Acidic residues" evidence="9">
    <location>
        <begin position="1406"/>
        <end position="1417"/>
    </location>
</feature>
<evidence type="ECO:0000256" key="9">
    <source>
        <dbReference type="SAM" id="MobiDB-lite"/>
    </source>
</evidence>
<dbReference type="PROSITE" id="PS50893">
    <property type="entry name" value="ABC_TRANSPORTER_2"/>
    <property type="match status" value="2"/>
</dbReference>
<dbReference type="InterPro" id="IPR003439">
    <property type="entry name" value="ABC_transporter-like_ATP-bd"/>
</dbReference>
<feature type="region of interest" description="Disordered" evidence="9">
    <location>
        <begin position="1405"/>
        <end position="1424"/>
    </location>
</feature>
<dbReference type="CDD" id="cd18606">
    <property type="entry name" value="ABC_6TM_YOR1_D2_like"/>
    <property type="match status" value="1"/>
</dbReference>
<feature type="transmembrane region" description="Helical" evidence="10">
    <location>
        <begin position="1083"/>
        <end position="1101"/>
    </location>
</feature>